<sequence>MYWTLSEIADWPIWLAILVVILDLGIRILLLGIVPGNRRPAVAMAWLLVIFFLPWIGVLLFLLLGSFKLGGQRRSRQKAVNEELRRATAHWTLPDQIHEVPQYVESSAALTRQLTGFPMLDGNSFQYYTDYRNSLHAMAQDIDRAHDYVNMMFYICAVDPVDRQGYSSVVFDALIRAKQRGVTVRVLFDHIASLRVRGYRDLLKLLREHDIEYYRAMPVRPLRGQYQRPDLRNHRKLMVIDGTVAYTGSQNLIEPGYKRASAHKMGREWVDVMARITGPIVASLDIVFATDWYSETGQPTQENLRDLTTEEIEDHRGISAQVIPSGPGFANENNLRAFNHLFYSATRTLRVVTPYLVPDDSMLYALTTAAQRGVDVEMIVCRRADQFMVHHAQQSYYEALLRSGVRILRYPDPNVLHSKMFTVDDDVAVFGSSNMDMRSFSLNVEVTVLAVGAEIVAATERVMDEYRAECEELTLEQWLARPRYKRWLDNVFRLTSALQ</sequence>
<evidence type="ECO:0000259" key="10">
    <source>
        <dbReference type="PROSITE" id="PS50035"/>
    </source>
</evidence>
<keyword evidence="6 9" id="KW-1133">Transmembrane helix</keyword>
<dbReference type="AlphaFoldDB" id="A0AAJ6AGQ0"/>
<feature type="transmembrane region" description="Helical" evidence="9">
    <location>
        <begin position="12"/>
        <end position="34"/>
    </location>
</feature>
<proteinExistence type="predicted"/>
<evidence type="ECO:0000256" key="3">
    <source>
        <dbReference type="ARBA" id="ARBA00022679"/>
    </source>
</evidence>
<dbReference type="EC" id="2.7.8.-" evidence="8"/>
<dbReference type="PROSITE" id="PS50035">
    <property type="entry name" value="PLD"/>
    <property type="match status" value="2"/>
</dbReference>
<name>A0AAJ6AGQ0_9MICC</name>
<feature type="transmembrane region" description="Helical" evidence="9">
    <location>
        <begin position="46"/>
        <end position="67"/>
    </location>
</feature>
<evidence type="ECO:0000256" key="6">
    <source>
        <dbReference type="ARBA" id="ARBA00022989"/>
    </source>
</evidence>
<dbReference type="PANTHER" id="PTHR21248">
    <property type="entry name" value="CARDIOLIPIN SYNTHASE"/>
    <property type="match status" value="1"/>
</dbReference>
<dbReference type="Gene3D" id="3.30.870.10">
    <property type="entry name" value="Endonuclease Chain A"/>
    <property type="match status" value="2"/>
</dbReference>
<dbReference type="PANTHER" id="PTHR21248:SF22">
    <property type="entry name" value="PHOSPHOLIPASE D"/>
    <property type="match status" value="1"/>
</dbReference>
<feature type="domain" description="PLD phosphodiesterase" evidence="10">
    <location>
        <begin position="412"/>
        <end position="439"/>
    </location>
</feature>
<dbReference type="Proteomes" id="UP001224674">
    <property type="component" value="Chromosome"/>
</dbReference>
<dbReference type="Pfam" id="PF13091">
    <property type="entry name" value="PLDc_2"/>
    <property type="match status" value="2"/>
</dbReference>
<evidence type="ECO:0000256" key="7">
    <source>
        <dbReference type="ARBA" id="ARBA00023136"/>
    </source>
</evidence>
<feature type="domain" description="PLD phosphodiesterase" evidence="10">
    <location>
        <begin position="229"/>
        <end position="256"/>
    </location>
</feature>
<evidence type="ECO:0000256" key="1">
    <source>
        <dbReference type="ARBA" id="ARBA00004236"/>
    </source>
</evidence>
<dbReference type="InterPro" id="IPR025202">
    <property type="entry name" value="PLD-like_dom"/>
</dbReference>
<protein>
    <recommendedName>
        <fullName evidence="8">Cardiolipin synthase</fullName>
        <ecNumber evidence="8">2.7.8.-</ecNumber>
    </recommendedName>
</protein>
<evidence type="ECO:0000256" key="5">
    <source>
        <dbReference type="ARBA" id="ARBA00022737"/>
    </source>
</evidence>
<comment type="subcellular location">
    <subcellularLocation>
        <location evidence="1">Cell membrane</location>
    </subcellularLocation>
</comment>
<gene>
    <name evidence="11" type="primary">cls</name>
    <name evidence="11" type="ORF">QDX21_11965</name>
</gene>
<evidence type="ECO:0000313" key="12">
    <source>
        <dbReference type="Proteomes" id="UP001224674"/>
    </source>
</evidence>
<evidence type="ECO:0000256" key="8">
    <source>
        <dbReference type="NCBIfam" id="TIGR04265"/>
    </source>
</evidence>
<keyword evidence="5" id="KW-0677">Repeat</keyword>
<evidence type="ECO:0000256" key="2">
    <source>
        <dbReference type="ARBA" id="ARBA00022475"/>
    </source>
</evidence>
<evidence type="ECO:0000256" key="4">
    <source>
        <dbReference type="ARBA" id="ARBA00022692"/>
    </source>
</evidence>
<dbReference type="InterPro" id="IPR022924">
    <property type="entry name" value="Cardiolipin_synthase"/>
</dbReference>
<keyword evidence="4 9" id="KW-0812">Transmembrane</keyword>
<keyword evidence="3" id="KW-0808">Transferase</keyword>
<evidence type="ECO:0000313" key="11">
    <source>
        <dbReference type="EMBL" id="WGH92990.1"/>
    </source>
</evidence>
<dbReference type="RefSeq" id="WP_183145593.1">
    <property type="nucleotide sequence ID" value="NZ_CP122561.1"/>
</dbReference>
<evidence type="ECO:0000256" key="9">
    <source>
        <dbReference type="SAM" id="Phobius"/>
    </source>
</evidence>
<dbReference type="EMBL" id="CP122566">
    <property type="protein sequence ID" value="WGH92990.1"/>
    <property type="molecule type" value="Genomic_DNA"/>
</dbReference>
<keyword evidence="7 9" id="KW-0472">Membrane</keyword>
<dbReference type="SMART" id="SM00155">
    <property type="entry name" value="PLDc"/>
    <property type="match status" value="2"/>
</dbReference>
<keyword evidence="12" id="KW-1185">Reference proteome</keyword>
<dbReference type="NCBIfam" id="TIGR04265">
    <property type="entry name" value="bac_cardiolipin"/>
    <property type="match status" value="1"/>
</dbReference>
<dbReference type="InterPro" id="IPR001736">
    <property type="entry name" value="PLipase_D/transphosphatidylase"/>
</dbReference>
<organism evidence="11 12">
    <name type="scientific">Auritidibacter ignavus</name>
    <dbReference type="NCBI Taxonomy" id="678932"/>
    <lineage>
        <taxon>Bacteria</taxon>
        <taxon>Bacillati</taxon>
        <taxon>Actinomycetota</taxon>
        <taxon>Actinomycetes</taxon>
        <taxon>Micrococcales</taxon>
        <taxon>Micrococcaceae</taxon>
        <taxon>Auritidibacter</taxon>
    </lineage>
</organism>
<reference evidence="11 12" key="1">
    <citation type="submission" date="2023-03" db="EMBL/GenBank/DDBJ databases">
        <title>Complete genome sequences of several Auritidibacter ignavus strains isolated from ear infections.</title>
        <authorList>
            <person name="Baehr T."/>
            <person name="Baumhoegger A.M."/>
        </authorList>
    </citation>
    <scope>NUCLEOTIDE SEQUENCE [LARGE SCALE GENOMIC DNA]</scope>
    <source>
        <strain evidence="11 12">BABAE-6</strain>
    </source>
</reference>
<dbReference type="GO" id="GO:0008808">
    <property type="term" value="F:cardiolipin synthase activity"/>
    <property type="evidence" value="ECO:0007669"/>
    <property type="project" value="UniProtKB-UniRule"/>
</dbReference>
<accession>A0AAJ6AGQ0</accession>
<keyword evidence="2" id="KW-1003">Cell membrane</keyword>
<dbReference type="GO" id="GO:0032049">
    <property type="term" value="P:cardiolipin biosynthetic process"/>
    <property type="evidence" value="ECO:0007669"/>
    <property type="project" value="UniProtKB-UniRule"/>
</dbReference>
<dbReference type="SUPFAM" id="SSF56024">
    <property type="entry name" value="Phospholipase D/nuclease"/>
    <property type="match status" value="2"/>
</dbReference>
<dbReference type="GO" id="GO:0005886">
    <property type="term" value="C:plasma membrane"/>
    <property type="evidence" value="ECO:0007669"/>
    <property type="project" value="UniProtKB-SubCell"/>
</dbReference>